<evidence type="ECO:0000313" key="3">
    <source>
        <dbReference type="Proteomes" id="UP000093510"/>
    </source>
</evidence>
<evidence type="ECO:0000313" key="2">
    <source>
        <dbReference type="EMBL" id="OCB77411.1"/>
    </source>
</evidence>
<dbReference type="GO" id="GO:0004519">
    <property type="term" value="F:endonuclease activity"/>
    <property type="evidence" value="ECO:0007669"/>
    <property type="project" value="UniProtKB-KW"/>
</dbReference>
<feature type="domain" description="Endonuclease/exonuclease/phosphatase" evidence="1">
    <location>
        <begin position="30"/>
        <end position="349"/>
    </location>
</feature>
<comment type="caution">
    <text evidence="2">The sequence shown here is derived from an EMBL/GenBank/DDBJ whole genome shotgun (WGS) entry which is preliminary data.</text>
</comment>
<sequence>MRLLGILSMYIALIYGSVIYGQPKHYAIHTVAFYNLENLFDTIANPATNDQEWTPEGKKHWNSQKYRQKLANLSSVILDIGSLENKNAPTLLGCCEIENRTVLEDLIHQPLLQHLDYGIIHFDSPDKRGIDVALMYQKKFFRPTSYANIPLYIYKNQPKTDPISPKRVFTRDQLLISGFLEDEPIHIIVNHWPSRSGGQKRSSPYREAAGRLNRKIIDSLQHLNPHAKIITLGDLNDGPTNQSIKKGVGASGNKQHTAAQGIYNPFENMAKRGLGTIAYRDSWDIFDQIMLSEPFINQNYSGYQYWKAGIYNKPFLVQQTGKYKGYPKRNSAGQVGYSDHFPVYLYLIKQIH</sequence>
<name>A0A1B9E660_9FLAO</name>
<accession>A0A1B9E660</accession>
<dbReference type="Gene3D" id="3.60.10.10">
    <property type="entry name" value="Endonuclease/exonuclease/phosphatase"/>
    <property type="match status" value="1"/>
</dbReference>
<organism evidence="2 3">
    <name type="scientific">Flavobacterium crassostreae</name>
    <dbReference type="NCBI Taxonomy" id="1763534"/>
    <lineage>
        <taxon>Bacteria</taxon>
        <taxon>Pseudomonadati</taxon>
        <taxon>Bacteroidota</taxon>
        <taxon>Flavobacteriia</taxon>
        <taxon>Flavobacteriales</taxon>
        <taxon>Flavobacteriaceae</taxon>
        <taxon>Flavobacterium</taxon>
    </lineage>
</organism>
<dbReference type="SUPFAM" id="SSF56219">
    <property type="entry name" value="DNase I-like"/>
    <property type="match status" value="1"/>
</dbReference>
<dbReference type="Pfam" id="PF19580">
    <property type="entry name" value="Exo_endo_phos_3"/>
    <property type="match status" value="1"/>
</dbReference>
<dbReference type="AlphaFoldDB" id="A0A1B9E660"/>
<dbReference type="InterPro" id="IPR036691">
    <property type="entry name" value="Endo/exonu/phosph_ase_sf"/>
</dbReference>
<dbReference type="PANTHER" id="PTHR42834">
    <property type="entry name" value="ENDONUCLEASE/EXONUCLEASE/PHOSPHATASE FAMILY PROTEIN (AFU_ORTHOLOGUE AFUA_3G09210)"/>
    <property type="match status" value="1"/>
</dbReference>
<gene>
    <name evidence="2" type="ORF">LPBF_04530</name>
</gene>
<proteinExistence type="predicted"/>
<dbReference type="RefSeq" id="WP_066333400.1">
    <property type="nucleotide sequence ID" value="NZ_CP017688.1"/>
</dbReference>
<dbReference type="EMBL" id="LVEP01000017">
    <property type="protein sequence ID" value="OCB77411.1"/>
    <property type="molecule type" value="Genomic_DNA"/>
</dbReference>
<evidence type="ECO:0000259" key="1">
    <source>
        <dbReference type="Pfam" id="PF19580"/>
    </source>
</evidence>
<protein>
    <submittedName>
        <fullName evidence="2">Endonuclease</fullName>
    </submittedName>
</protein>
<reference evidence="2 3" key="1">
    <citation type="submission" date="2016-03" db="EMBL/GenBank/DDBJ databases">
        <authorList>
            <person name="Ploux O."/>
        </authorList>
    </citation>
    <scope>NUCLEOTIDE SEQUENCE [LARGE SCALE GENOMIC DNA]</scope>
    <source>
        <strain evidence="2 3">LPB0076</strain>
    </source>
</reference>
<keyword evidence="2" id="KW-0255">Endonuclease</keyword>
<dbReference type="PANTHER" id="PTHR42834:SF1">
    <property type="entry name" value="ENDONUCLEASE_EXONUCLEASE_PHOSPHATASE FAMILY PROTEIN (AFU_ORTHOLOGUE AFUA_3G09210)"/>
    <property type="match status" value="1"/>
</dbReference>
<dbReference type="InterPro" id="IPR005135">
    <property type="entry name" value="Endo/exonuclease/phosphatase"/>
</dbReference>
<keyword evidence="2" id="KW-0378">Hydrolase</keyword>
<keyword evidence="2" id="KW-0540">Nuclease</keyword>
<keyword evidence="3" id="KW-1185">Reference proteome</keyword>
<dbReference type="STRING" id="1763534.GCA_001831475_00746"/>
<dbReference type="Proteomes" id="UP000093510">
    <property type="component" value="Unassembled WGS sequence"/>
</dbReference>